<name>A0A834H313_RHOSS</name>
<dbReference type="PANTHER" id="PTHR22939">
    <property type="entry name" value="SERINE PROTEASE FAMILY S1C HTRA-RELATED"/>
    <property type="match status" value="1"/>
</dbReference>
<reference evidence="1" key="1">
    <citation type="submission" date="2019-11" db="EMBL/GenBank/DDBJ databases">
        <authorList>
            <person name="Liu Y."/>
            <person name="Hou J."/>
            <person name="Li T.-Q."/>
            <person name="Guan C.-H."/>
            <person name="Wu X."/>
            <person name="Wu H.-Z."/>
            <person name="Ling F."/>
            <person name="Zhang R."/>
            <person name="Shi X.-G."/>
            <person name="Ren J.-P."/>
            <person name="Chen E.-F."/>
            <person name="Sun J.-M."/>
        </authorList>
    </citation>
    <scope>NUCLEOTIDE SEQUENCE</scope>
    <source>
        <strain evidence="1">Adult_tree_wgs_1</strain>
        <tissue evidence="1">Leaves</tissue>
    </source>
</reference>
<comment type="caution">
    <text evidence="1">The sequence shown here is derived from an EMBL/GenBank/DDBJ whole genome shotgun (WGS) entry which is preliminary data.</text>
</comment>
<dbReference type="PANTHER" id="PTHR22939:SF129">
    <property type="entry name" value="SERINE PROTEASE HTRA2, MITOCHONDRIAL"/>
    <property type="match status" value="1"/>
</dbReference>
<protein>
    <submittedName>
        <fullName evidence="1">Uncharacterized protein</fullName>
    </submittedName>
</protein>
<dbReference type="InterPro" id="IPR009003">
    <property type="entry name" value="Peptidase_S1_PA"/>
</dbReference>
<organism evidence="1 2">
    <name type="scientific">Rhododendron simsii</name>
    <name type="common">Sims's rhododendron</name>
    <dbReference type="NCBI Taxonomy" id="118357"/>
    <lineage>
        <taxon>Eukaryota</taxon>
        <taxon>Viridiplantae</taxon>
        <taxon>Streptophyta</taxon>
        <taxon>Embryophyta</taxon>
        <taxon>Tracheophyta</taxon>
        <taxon>Spermatophyta</taxon>
        <taxon>Magnoliopsida</taxon>
        <taxon>eudicotyledons</taxon>
        <taxon>Gunneridae</taxon>
        <taxon>Pentapetalae</taxon>
        <taxon>asterids</taxon>
        <taxon>Ericales</taxon>
        <taxon>Ericaceae</taxon>
        <taxon>Ericoideae</taxon>
        <taxon>Rhodoreae</taxon>
        <taxon>Rhododendron</taxon>
    </lineage>
</organism>
<dbReference type="OrthoDB" id="1671246at2759"/>
<gene>
    <name evidence="1" type="ORF">RHSIM_Rhsim04G0200500</name>
</gene>
<dbReference type="Pfam" id="PF13365">
    <property type="entry name" value="Trypsin_2"/>
    <property type="match status" value="1"/>
</dbReference>
<keyword evidence="2" id="KW-1185">Reference proteome</keyword>
<evidence type="ECO:0000313" key="2">
    <source>
        <dbReference type="Proteomes" id="UP000626092"/>
    </source>
</evidence>
<evidence type="ECO:0000313" key="1">
    <source>
        <dbReference type="EMBL" id="KAF7146610.1"/>
    </source>
</evidence>
<dbReference type="EMBL" id="WJXA01000004">
    <property type="protein sequence ID" value="KAF7146610.1"/>
    <property type="molecule type" value="Genomic_DNA"/>
</dbReference>
<dbReference type="SUPFAM" id="SSF50494">
    <property type="entry name" value="Trypsin-like serine proteases"/>
    <property type="match status" value="1"/>
</dbReference>
<proteinExistence type="predicted"/>
<dbReference type="AlphaFoldDB" id="A0A834H313"/>
<sequence>MTLQMRRRLESGSRRTTIYRRRRHRDADLHLLLLCNRRLRATSSDLNRRQEDVFGSDLVIMPNNFMEDKIRKVRSGTLRLQSKFEFSSVCPGKVGAGILYDKEGHILTNAHLVCIRGEGTLAQQWYAGKVVANFKGGEQCDAEVLFVDVGNDVALLKIPESVIKPYNVPCDFSEDLPGMGDNFFLVGHPHGLVPFNVKYGRVSDPSRPPSDIPENILNGYFPHSLEHMDPAMKFLELDVMAAHGFSGGPLSTVEGLVFGVFHAGIQGAACYGIPFAIIQSALNQRSPGDPVFRHLKLSTLSHV</sequence>
<dbReference type="Proteomes" id="UP000626092">
    <property type="component" value="Unassembled WGS sequence"/>
</dbReference>
<accession>A0A834H313</accession>
<dbReference type="Gene3D" id="2.40.10.120">
    <property type="match status" value="1"/>
</dbReference>